<dbReference type="InterPro" id="IPR009000">
    <property type="entry name" value="Transl_B-barrel_sf"/>
</dbReference>
<gene>
    <name evidence="9" type="primary">IFM1</name>
    <name evidence="9" type="ORF">Cantr_01280</name>
</gene>
<dbReference type="CDD" id="cd03692">
    <property type="entry name" value="mtIF2_IVc"/>
    <property type="match status" value="1"/>
</dbReference>
<dbReference type="Gene3D" id="3.40.50.300">
    <property type="entry name" value="P-loop containing nucleotide triphosphate hydrolases"/>
    <property type="match status" value="2"/>
</dbReference>
<dbReference type="Gene3D" id="2.40.30.10">
    <property type="entry name" value="Translation factors"/>
    <property type="match status" value="1"/>
</dbReference>
<dbReference type="Proteomes" id="UP000253472">
    <property type="component" value="Unassembled WGS sequence"/>
</dbReference>
<dbReference type="InterPro" id="IPR023115">
    <property type="entry name" value="TIF_IF2_dom3"/>
</dbReference>
<dbReference type="FunFam" id="2.40.30.10:FF:000008">
    <property type="entry name" value="Translation initiation factor IF-2"/>
    <property type="match status" value="1"/>
</dbReference>
<dbReference type="InterPro" id="IPR015760">
    <property type="entry name" value="TIF_IF2"/>
</dbReference>
<dbReference type="SUPFAM" id="SSF50447">
    <property type="entry name" value="Translation proteins"/>
    <property type="match status" value="1"/>
</dbReference>
<organism evidence="9 10">
    <name type="scientific">Candida viswanathii</name>
    <dbReference type="NCBI Taxonomy" id="5486"/>
    <lineage>
        <taxon>Eukaryota</taxon>
        <taxon>Fungi</taxon>
        <taxon>Dikarya</taxon>
        <taxon>Ascomycota</taxon>
        <taxon>Saccharomycotina</taxon>
        <taxon>Pichiomycetes</taxon>
        <taxon>Debaryomycetaceae</taxon>
        <taxon>Candida/Lodderomyces clade</taxon>
        <taxon>Candida</taxon>
    </lineage>
</organism>
<dbReference type="Pfam" id="PF00009">
    <property type="entry name" value="GTP_EFTU"/>
    <property type="match status" value="1"/>
</dbReference>
<protein>
    <submittedName>
        <fullName evidence="9">Translation initiation factor IF-2, mitochondrial</fullName>
    </submittedName>
</protein>
<dbReference type="GO" id="GO:0003924">
    <property type="term" value="F:GTPase activity"/>
    <property type="evidence" value="ECO:0007669"/>
    <property type="project" value="InterPro"/>
</dbReference>
<accession>A0A367YIH9</accession>
<evidence type="ECO:0000256" key="6">
    <source>
        <dbReference type="SAM" id="MobiDB-lite"/>
    </source>
</evidence>
<dbReference type="STRING" id="5486.A0A367YIH9"/>
<feature type="region of interest" description="Disordered" evidence="6">
    <location>
        <begin position="24"/>
        <end position="137"/>
    </location>
</feature>
<feature type="domain" description="Translation initiation factor IF- 2" evidence="8">
    <location>
        <begin position="356"/>
        <end position="429"/>
    </location>
</feature>
<dbReference type="Pfam" id="PF11987">
    <property type="entry name" value="IF-2"/>
    <property type="match status" value="1"/>
</dbReference>
<dbReference type="GO" id="GO:0003743">
    <property type="term" value="F:translation initiation factor activity"/>
    <property type="evidence" value="ECO:0007669"/>
    <property type="project" value="UniProtKB-KW"/>
</dbReference>
<comment type="similarity">
    <text evidence="1">Belongs to the TRAFAC class translation factor GTPase superfamily. Classic translation factor GTPase family. IF-2 subfamily.</text>
</comment>
<dbReference type="GO" id="GO:0005525">
    <property type="term" value="F:GTP binding"/>
    <property type="evidence" value="ECO:0007669"/>
    <property type="project" value="UniProtKB-KW"/>
</dbReference>
<evidence type="ECO:0000256" key="4">
    <source>
        <dbReference type="ARBA" id="ARBA00022917"/>
    </source>
</evidence>
<dbReference type="PANTHER" id="PTHR43381:SF5">
    <property type="entry name" value="TR-TYPE G DOMAIN-CONTAINING PROTEIN"/>
    <property type="match status" value="1"/>
</dbReference>
<sequence>MLLRSVLRVPCRSLALRRAYSDAAKGAGSESPQTKAESQQVCTAQSQPRQQQSQQHSQQQHSQQQQQQAKGNRANIIGPATSQGPQPEKPSGAKIKDLSLGTLEKEPRQNAAPAQRNRHLARSPRKEGLQAVSQDPGSAVCDGCELGGNHESHDEEHIEEVGGVGVRDMRHNYILDRENAGMIADEYGFQIEDSSEESADVFAAPEKPELLKERPPVVTIMGHVDHGKTTILDYLRKSSIVSQEFGGITQHIGAFSVTTHTCKEVGCPMIVAINKCDKPGVDIDKVLSDLSANGVDIEDYGGDTQTVRVSGKTGMNMDKLEEAVITLSEMSEFKAEPKGVPAEGWIIESQVEKGMESIDGIGNDEVKAAVISTDAGAPTDSDLDMAKTFDATIFCFNLKVPKPIAARADREKIKIVEHNVIYRLIEEVTEELSSKSRLLGARFPGYIKISSSIKVMRGDEEIFRGKLSSLKDVKENITEATKGKECGISFDKWTDFEIGDKIVAYEEIRHKRYL</sequence>
<evidence type="ECO:0000259" key="7">
    <source>
        <dbReference type="Pfam" id="PF00009"/>
    </source>
</evidence>
<reference evidence="9 10" key="1">
    <citation type="submission" date="2018-06" db="EMBL/GenBank/DDBJ databases">
        <title>Whole genome sequencing of Candida tropicalis (genome annotated by CSBL at Korea University).</title>
        <authorList>
            <person name="Ahn J."/>
        </authorList>
    </citation>
    <scope>NUCLEOTIDE SEQUENCE [LARGE SCALE GENOMIC DNA]</scope>
    <source>
        <strain evidence="9 10">ATCC 20962</strain>
    </source>
</reference>
<comment type="caution">
    <text evidence="9">The sequence shown here is derived from an EMBL/GenBank/DDBJ whole genome shotgun (WGS) entry which is preliminary data.</text>
</comment>
<evidence type="ECO:0000256" key="1">
    <source>
        <dbReference type="ARBA" id="ARBA00007733"/>
    </source>
</evidence>
<dbReference type="PANTHER" id="PTHR43381">
    <property type="entry name" value="TRANSLATION INITIATION FACTOR IF-2-RELATED"/>
    <property type="match status" value="1"/>
</dbReference>
<evidence type="ECO:0000256" key="3">
    <source>
        <dbReference type="ARBA" id="ARBA00022741"/>
    </source>
</evidence>
<dbReference type="GO" id="GO:0005737">
    <property type="term" value="C:cytoplasm"/>
    <property type="evidence" value="ECO:0007669"/>
    <property type="project" value="TreeGrafter"/>
</dbReference>
<evidence type="ECO:0000313" key="9">
    <source>
        <dbReference type="EMBL" id="RCK65695.1"/>
    </source>
</evidence>
<keyword evidence="5" id="KW-0342">GTP-binding</keyword>
<evidence type="ECO:0000313" key="10">
    <source>
        <dbReference type="Proteomes" id="UP000253472"/>
    </source>
</evidence>
<dbReference type="SUPFAM" id="SSF52540">
    <property type="entry name" value="P-loop containing nucleoside triphosphate hydrolases"/>
    <property type="match status" value="1"/>
</dbReference>
<dbReference type="InterPro" id="IPR036925">
    <property type="entry name" value="TIF_IF2_dom3_sf"/>
</dbReference>
<keyword evidence="2 9" id="KW-0396">Initiation factor</keyword>
<dbReference type="InterPro" id="IPR027417">
    <property type="entry name" value="P-loop_NTPase"/>
</dbReference>
<name>A0A367YIH9_9ASCO</name>
<evidence type="ECO:0000256" key="2">
    <source>
        <dbReference type="ARBA" id="ARBA00022540"/>
    </source>
</evidence>
<dbReference type="OrthoDB" id="361630at2759"/>
<dbReference type="AlphaFoldDB" id="A0A367YIH9"/>
<evidence type="ECO:0000259" key="8">
    <source>
        <dbReference type="Pfam" id="PF11987"/>
    </source>
</evidence>
<dbReference type="EMBL" id="QLNQ01000020">
    <property type="protein sequence ID" value="RCK65695.1"/>
    <property type="molecule type" value="Genomic_DNA"/>
</dbReference>
<dbReference type="FunFam" id="3.40.50.10050:FF:000001">
    <property type="entry name" value="Translation initiation factor IF-2"/>
    <property type="match status" value="1"/>
</dbReference>
<dbReference type="SUPFAM" id="SSF81995">
    <property type="entry name" value="beta-sandwich domain of Sec23/24"/>
    <property type="match status" value="1"/>
</dbReference>
<keyword evidence="3" id="KW-0547">Nucleotide-binding</keyword>
<dbReference type="InterPro" id="IPR000795">
    <property type="entry name" value="T_Tr_GTP-bd_dom"/>
</dbReference>
<keyword evidence="10" id="KW-1185">Reference proteome</keyword>
<dbReference type="Gene3D" id="3.40.50.10050">
    <property type="entry name" value="Translation initiation factor IF- 2, domain 3"/>
    <property type="match status" value="1"/>
</dbReference>
<keyword evidence="4" id="KW-0648">Protein biosynthesis</keyword>
<proteinExistence type="inferred from homology"/>
<feature type="compositionally biased region" description="Low complexity" evidence="6">
    <location>
        <begin position="45"/>
        <end position="68"/>
    </location>
</feature>
<feature type="domain" description="Tr-type G" evidence="7">
    <location>
        <begin position="260"/>
        <end position="327"/>
    </location>
</feature>
<feature type="compositionally biased region" description="Polar residues" evidence="6">
    <location>
        <begin position="30"/>
        <end position="44"/>
    </location>
</feature>
<dbReference type="SUPFAM" id="SSF52156">
    <property type="entry name" value="Initiation factor IF2/eIF5b, domain 3"/>
    <property type="match status" value="1"/>
</dbReference>
<evidence type="ECO:0000256" key="5">
    <source>
        <dbReference type="ARBA" id="ARBA00023134"/>
    </source>
</evidence>